<accession>A0ABD3AXW3</accession>
<gene>
    <name evidence="8" type="ORF">ACH5RR_004525</name>
</gene>
<dbReference type="InterPro" id="IPR017439">
    <property type="entry name" value="Amidohydrolase"/>
</dbReference>
<dbReference type="FunFam" id="3.30.70.360:FF:000001">
    <property type="entry name" value="N-acetyldiaminopimelate deacetylase"/>
    <property type="match status" value="1"/>
</dbReference>
<comment type="similarity">
    <text evidence="1">Belongs to the peptidase M20 family.</text>
</comment>
<dbReference type="InterPro" id="IPR036264">
    <property type="entry name" value="Bact_exopeptidase_dim_dom"/>
</dbReference>
<feature type="binding site" evidence="5">
    <location>
        <position position="146"/>
    </location>
    <ligand>
        <name>Mn(2+)</name>
        <dbReference type="ChEBI" id="CHEBI:29035"/>
        <label>2</label>
    </ligand>
</feature>
<reference evidence="8 9" key="1">
    <citation type="submission" date="2024-11" db="EMBL/GenBank/DDBJ databases">
        <title>A near-complete genome assembly of Cinchona calisaya.</title>
        <authorList>
            <person name="Lian D.C."/>
            <person name="Zhao X.W."/>
            <person name="Wei L."/>
        </authorList>
    </citation>
    <scope>NUCLEOTIDE SEQUENCE [LARGE SCALE GENOMIC DNA]</scope>
    <source>
        <tissue evidence="8">Nenye</tissue>
    </source>
</reference>
<evidence type="ECO:0000256" key="4">
    <source>
        <dbReference type="ARBA" id="ARBA00023211"/>
    </source>
</evidence>
<name>A0ABD3AXW3_9GENT</name>
<dbReference type="GO" id="GO:0016787">
    <property type="term" value="F:hydrolase activity"/>
    <property type="evidence" value="ECO:0007669"/>
    <property type="project" value="UniProtKB-KW"/>
</dbReference>
<evidence type="ECO:0000259" key="7">
    <source>
        <dbReference type="Pfam" id="PF07687"/>
    </source>
</evidence>
<evidence type="ECO:0000256" key="3">
    <source>
        <dbReference type="ARBA" id="ARBA00022801"/>
    </source>
</evidence>
<keyword evidence="2 6" id="KW-0732">Signal</keyword>
<evidence type="ECO:0000256" key="5">
    <source>
        <dbReference type="PIRSR" id="PIRSR005962-1"/>
    </source>
</evidence>
<evidence type="ECO:0000256" key="6">
    <source>
        <dbReference type="SAM" id="SignalP"/>
    </source>
</evidence>
<dbReference type="EMBL" id="JBJUIK010000002">
    <property type="protein sequence ID" value="KAL3536064.1"/>
    <property type="molecule type" value="Genomic_DNA"/>
</dbReference>
<dbReference type="PIRSF" id="PIRSF005962">
    <property type="entry name" value="Pept_M20D_amidohydro"/>
    <property type="match status" value="1"/>
</dbReference>
<feature type="binding site" evidence="5">
    <location>
        <position position="204"/>
    </location>
    <ligand>
        <name>Mn(2+)</name>
        <dbReference type="ChEBI" id="CHEBI:29035"/>
        <label>2</label>
    </ligand>
</feature>
<keyword evidence="5" id="KW-0479">Metal-binding</keyword>
<keyword evidence="3" id="KW-0378">Hydrolase</keyword>
<comment type="caution">
    <text evidence="8">The sequence shown here is derived from an EMBL/GenBank/DDBJ whole genome shotgun (WGS) entry which is preliminary data.</text>
</comment>
<evidence type="ECO:0000313" key="8">
    <source>
        <dbReference type="EMBL" id="KAL3536064.1"/>
    </source>
</evidence>
<proteinExistence type="inferred from homology"/>
<dbReference type="Pfam" id="PF01546">
    <property type="entry name" value="Peptidase_M20"/>
    <property type="match status" value="1"/>
</dbReference>
<sequence>MGWFPEYFWFSVIIALLLSSDSSNYKSWALESHLGSETELRVREMLESAREAEFFDWLKSVRRRIHEYPELAFEEHKTSQLIRDELDSLGVEYTWPVAKTGVVATIGSGDPPLFSLRADMDALPIQESGHWEHKSKVNGKMHACGHDAHTTMLLGAARLLQNSRNNLKGTVKLVFQPGEEGHAGAYHVLEEGALEGVEGIFGLHVLPAMFVGTIGSRPGPVMAGAGRFLAVVQGVGGHAAAPHKTRDPIIAVSMAIVALQQIVSRETDPLEARVVSVGFIEGGQAENVIPERVKFGGTFRFLTSEGFSYLQQRIKEIIGTQAAVYHCTAKVDFMEEKRRPYGPTFNDPSMYKHAKRIGEILLGDNRVQLVPMSMGAEDFSFYGQKMPAAFFFLGIRNETADSIKELHTPYFAIDEAALPIGAALHAAVATAYLDSHAQTQ</sequence>
<dbReference type="Proteomes" id="UP001630127">
    <property type="component" value="Unassembled WGS sequence"/>
</dbReference>
<feature type="signal peptide" evidence="6">
    <location>
        <begin position="1"/>
        <end position="19"/>
    </location>
</feature>
<dbReference type="AlphaFoldDB" id="A0ABD3AXW3"/>
<organism evidence="8 9">
    <name type="scientific">Cinchona calisaya</name>
    <dbReference type="NCBI Taxonomy" id="153742"/>
    <lineage>
        <taxon>Eukaryota</taxon>
        <taxon>Viridiplantae</taxon>
        <taxon>Streptophyta</taxon>
        <taxon>Embryophyta</taxon>
        <taxon>Tracheophyta</taxon>
        <taxon>Spermatophyta</taxon>
        <taxon>Magnoliopsida</taxon>
        <taxon>eudicotyledons</taxon>
        <taxon>Gunneridae</taxon>
        <taxon>Pentapetalae</taxon>
        <taxon>asterids</taxon>
        <taxon>lamiids</taxon>
        <taxon>Gentianales</taxon>
        <taxon>Rubiaceae</taxon>
        <taxon>Cinchonoideae</taxon>
        <taxon>Cinchoneae</taxon>
        <taxon>Cinchona</taxon>
    </lineage>
</organism>
<feature type="binding site" evidence="5">
    <location>
        <position position="144"/>
    </location>
    <ligand>
        <name>Mn(2+)</name>
        <dbReference type="ChEBI" id="CHEBI:29035"/>
        <label>2</label>
    </ligand>
</feature>
<feature type="binding site" evidence="5">
    <location>
        <position position="180"/>
    </location>
    <ligand>
        <name>Mn(2+)</name>
        <dbReference type="ChEBI" id="CHEBI:29035"/>
        <label>2</label>
    </ligand>
</feature>
<evidence type="ECO:0000256" key="2">
    <source>
        <dbReference type="ARBA" id="ARBA00022729"/>
    </source>
</evidence>
<evidence type="ECO:0000313" key="9">
    <source>
        <dbReference type="Proteomes" id="UP001630127"/>
    </source>
</evidence>
<comment type="cofactor">
    <cofactor evidence="5">
        <name>Mn(2+)</name>
        <dbReference type="ChEBI" id="CHEBI:29035"/>
    </cofactor>
    <text evidence="5">The Mn(2+) ion enhances activity.</text>
</comment>
<dbReference type="CDD" id="cd08017">
    <property type="entry name" value="M20_IAA_Hyd"/>
    <property type="match status" value="1"/>
</dbReference>
<dbReference type="InterPro" id="IPR011650">
    <property type="entry name" value="Peptidase_M20_dimer"/>
</dbReference>
<feature type="chain" id="PRO_5044763975" description="Peptidase M20 dimerisation domain-containing protein" evidence="6">
    <location>
        <begin position="20"/>
        <end position="440"/>
    </location>
</feature>
<dbReference type="NCBIfam" id="TIGR01891">
    <property type="entry name" value="amidohydrolases"/>
    <property type="match status" value="1"/>
</dbReference>
<dbReference type="Pfam" id="PF07687">
    <property type="entry name" value="M20_dimer"/>
    <property type="match status" value="1"/>
</dbReference>
<dbReference type="PANTHER" id="PTHR11014:SF63">
    <property type="entry name" value="METALLOPEPTIDASE, PUTATIVE (AFU_ORTHOLOGUE AFUA_6G09600)-RELATED"/>
    <property type="match status" value="1"/>
</dbReference>
<feature type="binding site" evidence="5">
    <location>
        <position position="407"/>
    </location>
    <ligand>
        <name>Mn(2+)</name>
        <dbReference type="ChEBI" id="CHEBI:29035"/>
        <label>2</label>
    </ligand>
</feature>
<evidence type="ECO:0000256" key="1">
    <source>
        <dbReference type="ARBA" id="ARBA00006153"/>
    </source>
</evidence>
<dbReference type="SUPFAM" id="SSF53187">
    <property type="entry name" value="Zn-dependent exopeptidases"/>
    <property type="match status" value="1"/>
</dbReference>
<dbReference type="Gene3D" id="3.30.70.360">
    <property type="match status" value="1"/>
</dbReference>
<dbReference type="PANTHER" id="PTHR11014">
    <property type="entry name" value="PEPTIDASE M20 FAMILY MEMBER"/>
    <property type="match status" value="1"/>
</dbReference>
<dbReference type="SUPFAM" id="SSF55031">
    <property type="entry name" value="Bacterial exopeptidase dimerisation domain"/>
    <property type="match status" value="1"/>
</dbReference>
<protein>
    <recommendedName>
        <fullName evidence="7">Peptidase M20 dimerisation domain-containing protein</fullName>
    </recommendedName>
</protein>
<dbReference type="Gene3D" id="3.40.630.10">
    <property type="entry name" value="Zn peptidases"/>
    <property type="match status" value="1"/>
</dbReference>
<dbReference type="InterPro" id="IPR044757">
    <property type="entry name" value="ILR1-like_Hyd"/>
</dbReference>
<feature type="domain" description="Peptidase M20 dimerisation" evidence="7">
    <location>
        <begin position="224"/>
        <end position="324"/>
    </location>
</feature>
<keyword evidence="4 5" id="KW-0464">Manganese</keyword>
<keyword evidence="9" id="KW-1185">Reference proteome</keyword>
<dbReference type="InterPro" id="IPR002933">
    <property type="entry name" value="Peptidase_M20"/>
</dbReference>